<proteinExistence type="predicted"/>
<accession>A0A9N9AAD8</accession>
<feature type="chain" id="PRO_5040225213" evidence="2">
    <location>
        <begin position="31"/>
        <end position="159"/>
    </location>
</feature>
<dbReference type="InterPro" id="IPR051477">
    <property type="entry name" value="Expansin_CellWall"/>
</dbReference>
<evidence type="ECO:0000313" key="3">
    <source>
        <dbReference type="EMBL" id="CAG8523572.1"/>
    </source>
</evidence>
<protein>
    <submittedName>
        <fullName evidence="3">2379_t:CDS:1</fullName>
    </submittedName>
</protein>
<dbReference type="Proteomes" id="UP000789706">
    <property type="component" value="Unassembled WGS sequence"/>
</dbReference>
<organism evidence="3 4">
    <name type="scientific">Diversispora eburnea</name>
    <dbReference type="NCBI Taxonomy" id="1213867"/>
    <lineage>
        <taxon>Eukaryota</taxon>
        <taxon>Fungi</taxon>
        <taxon>Fungi incertae sedis</taxon>
        <taxon>Mucoromycota</taxon>
        <taxon>Glomeromycotina</taxon>
        <taxon>Glomeromycetes</taxon>
        <taxon>Diversisporales</taxon>
        <taxon>Diversisporaceae</taxon>
        <taxon>Diversispora</taxon>
    </lineage>
</organism>
<dbReference type="OrthoDB" id="623670at2759"/>
<dbReference type="PANTHER" id="PTHR31836:SF28">
    <property type="entry name" value="SRCR DOMAIN-CONTAINING PROTEIN-RELATED"/>
    <property type="match status" value="1"/>
</dbReference>
<dbReference type="InterPro" id="IPR036908">
    <property type="entry name" value="RlpA-like_sf"/>
</dbReference>
<feature type="signal peptide" evidence="2">
    <location>
        <begin position="1"/>
        <end position="30"/>
    </location>
</feature>
<sequence>MNPSTSRRSALLLLTLIAILLFFIITPIQSSPLPVDQGSLPAPDNNTTTSVDGGDDSVFSGDATFYSPGLGACGFYNSEHDMIVALNVEQFGPGNPNLNPNCNRLIEITCGKETVIARITDKCPGCNFGSLDLSPAVFTKLAPLSVGRMHISWVFLKVK</sequence>
<dbReference type="SUPFAM" id="SSF50685">
    <property type="entry name" value="Barwin-like endoglucanases"/>
    <property type="match status" value="1"/>
</dbReference>
<evidence type="ECO:0000313" key="4">
    <source>
        <dbReference type="Proteomes" id="UP000789706"/>
    </source>
</evidence>
<comment type="caution">
    <text evidence="3">The sequence shown here is derived from an EMBL/GenBank/DDBJ whole genome shotgun (WGS) entry which is preliminary data.</text>
</comment>
<evidence type="ECO:0000256" key="1">
    <source>
        <dbReference type="ARBA" id="ARBA00022729"/>
    </source>
</evidence>
<dbReference type="Gene3D" id="2.40.40.10">
    <property type="entry name" value="RlpA-like domain"/>
    <property type="match status" value="1"/>
</dbReference>
<name>A0A9N9AAD8_9GLOM</name>
<evidence type="ECO:0000256" key="2">
    <source>
        <dbReference type="SAM" id="SignalP"/>
    </source>
</evidence>
<keyword evidence="4" id="KW-1185">Reference proteome</keyword>
<gene>
    <name evidence="3" type="ORF">DEBURN_LOCUS5787</name>
</gene>
<keyword evidence="1 2" id="KW-0732">Signal</keyword>
<dbReference type="PANTHER" id="PTHR31836">
    <property type="match status" value="1"/>
</dbReference>
<dbReference type="EMBL" id="CAJVPK010000536">
    <property type="protein sequence ID" value="CAG8523572.1"/>
    <property type="molecule type" value="Genomic_DNA"/>
</dbReference>
<dbReference type="CDD" id="cd22191">
    <property type="entry name" value="DPBB_RlpA_EXP_N-like"/>
    <property type="match status" value="1"/>
</dbReference>
<reference evidence="3" key="1">
    <citation type="submission" date="2021-06" db="EMBL/GenBank/DDBJ databases">
        <authorList>
            <person name="Kallberg Y."/>
            <person name="Tangrot J."/>
            <person name="Rosling A."/>
        </authorList>
    </citation>
    <scope>NUCLEOTIDE SEQUENCE</scope>
    <source>
        <strain evidence="3">AZ414A</strain>
    </source>
</reference>
<dbReference type="AlphaFoldDB" id="A0A9N9AAD8"/>